<comment type="caution">
    <text evidence="1">The sequence shown here is derived from an EMBL/GenBank/DDBJ whole genome shotgun (WGS) entry which is preliminary data.</text>
</comment>
<protein>
    <submittedName>
        <fullName evidence="1">Uncharacterized protein</fullName>
    </submittedName>
</protein>
<sequence>MCDYFDWDDDDKKLMISLRYCSHEICVALTQPTYCQELTKGTLISILAKGHFAPKELEGIIADDDPSRLQLIIQREHVEDKKRLEEISWIIYRRFFADPRKDPELNGYDVPIELIDEDFNVFQNAVEKNSFGEENFQNALYHCFSYSANEIDCTAFVNLYAKFGIITMKLVNMLESSKNSYDDHMRNYFDDTKRISDQDVIENLSSDHNYIDELDKNHFFQYLLNLSCAKRHNHRYR</sequence>
<dbReference type="Proteomes" id="UP000663823">
    <property type="component" value="Unassembled WGS sequence"/>
</dbReference>
<name>A0A819QTZ1_9BILA</name>
<gene>
    <name evidence="1" type="ORF">OTI717_LOCUS30565</name>
</gene>
<accession>A0A819QTZ1</accession>
<dbReference type="AlphaFoldDB" id="A0A819QTZ1"/>
<dbReference type="EMBL" id="CAJOAX010008272">
    <property type="protein sequence ID" value="CAF4029542.1"/>
    <property type="molecule type" value="Genomic_DNA"/>
</dbReference>
<proteinExistence type="predicted"/>
<organism evidence="1 2">
    <name type="scientific">Rotaria sordida</name>
    <dbReference type="NCBI Taxonomy" id="392033"/>
    <lineage>
        <taxon>Eukaryota</taxon>
        <taxon>Metazoa</taxon>
        <taxon>Spiralia</taxon>
        <taxon>Gnathifera</taxon>
        <taxon>Rotifera</taxon>
        <taxon>Eurotatoria</taxon>
        <taxon>Bdelloidea</taxon>
        <taxon>Philodinida</taxon>
        <taxon>Philodinidae</taxon>
        <taxon>Rotaria</taxon>
    </lineage>
</organism>
<evidence type="ECO:0000313" key="1">
    <source>
        <dbReference type="EMBL" id="CAF4029542.1"/>
    </source>
</evidence>
<feature type="non-terminal residue" evidence="1">
    <location>
        <position position="1"/>
    </location>
</feature>
<reference evidence="1" key="1">
    <citation type="submission" date="2021-02" db="EMBL/GenBank/DDBJ databases">
        <authorList>
            <person name="Nowell W R."/>
        </authorList>
    </citation>
    <scope>NUCLEOTIDE SEQUENCE</scope>
</reference>
<evidence type="ECO:0000313" key="2">
    <source>
        <dbReference type="Proteomes" id="UP000663823"/>
    </source>
</evidence>